<keyword evidence="1" id="KW-1133">Transmembrane helix</keyword>
<feature type="transmembrane region" description="Helical" evidence="1">
    <location>
        <begin position="58"/>
        <end position="79"/>
    </location>
</feature>
<keyword evidence="3" id="KW-1185">Reference proteome</keyword>
<dbReference type="AlphaFoldDB" id="F3Z446"/>
<proteinExistence type="predicted"/>
<keyword evidence="1" id="KW-0472">Membrane</keyword>
<dbReference type="HOGENOM" id="CLU_097089_0_0_7"/>
<accession>F3Z446</accession>
<reference evidence="2 3" key="1">
    <citation type="journal article" date="2011" name="J. Bacteriol.">
        <title>Genome sequence of the mercury-methylating and pleomorphic Desulfovibrio africanus Strain Walvis Bay.</title>
        <authorList>
            <person name="Brown S.D."/>
            <person name="Wall J.D."/>
            <person name="Kucken A.M."/>
            <person name="Gilmour C.C."/>
            <person name="Podar M."/>
            <person name="Brandt C.C."/>
            <person name="Teshima H."/>
            <person name="Detter J.C."/>
            <person name="Han C.S."/>
            <person name="Land M.L."/>
            <person name="Lucas S."/>
            <person name="Han J."/>
            <person name="Pennacchio L."/>
            <person name="Nolan M."/>
            <person name="Pitluck S."/>
            <person name="Woyke T."/>
            <person name="Goodwin L."/>
            <person name="Palumbo A.V."/>
            <person name="Elias D.A."/>
        </authorList>
    </citation>
    <scope>NUCLEOTIDE SEQUENCE [LARGE SCALE GENOMIC DNA]</scope>
    <source>
        <strain evidence="2 3">Walvis Bay</strain>
    </source>
</reference>
<evidence type="ECO:0000256" key="1">
    <source>
        <dbReference type="SAM" id="Phobius"/>
    </source>
</evidence>
<dbReference type="STRING" id="690850.Desaf_3298"/>
<dbReference type="KEGG" id="daf:Desaf_3298"/>
<dbReference type="RefSeq" id="WP_014261211.1">
    <property type="nucleotide sequence ID" value="NC_016629.1"/>
</dbReference>
<evidence type="ECO:0000313" key="2">
    <source>
        <dbReference type="EMBL" id="EGJ51588.1"/>
    </source>
</evidence>
<evidence type="ECO:0000313" key="3">
    <source>
        <dbReference type="Proteomes" id="UP000007844"/>
    </source>
</evidence>
<sequence precursor="true">MQRFIRTFDPRLKIALGLMLAVLIWVAGPVGVAAYALGLTAMFVAARLGPVFSLAFKSYLLFLSIWTGLKILVGAIADLPLDQNLAEAGFLAMRLYTLLATGLILSASSSPRSLGLAVSWYLRPLGRWTWQPALALALMIHFLPLIGQTFAQIRQVIGLRCHGLPAHSRLILLLQASLRALAQKTWDQTLALAGRGLDAPEAWQARMPWVARDLAAGFALATILAALASF</sequence>
<dbReference type="EMBL" id="CP003221">
    <property type="protein sequence ID" value="EGJ51588.1"/>
    <property type="molecule type" value="Genomic_DNA"/>
</dbReference>
<keyword evidence="1" id="KW-0812">Transmembrane</keyword>
<feature type="transmembrane region" description="Helical" evidence="1">
    <location>
        <begin position="128"/>
        <end position="146"/>
    </location>
</feature>
<dbReference type="eggNOG" id="ENOG50349GI">
    <property type="taxonomic scope" value="Bacteria"/>
</dbReference>
<organism evidence="2 3">
    <name type="scientific">Desulfocurvibacter africanus subsp. africanus str. Walvis Bay</name>
    <dbReference type="NCBI Taxonomy" id="690850"/>
    <lineage>
        <taxon>Bacteria</taxon>
        <taxon>Pseudomonadati</taxon>
        <taxon>Thermodesulfobacteriota</taxon>
        <taxon>Desulfovibrionia</taxon>
        <taxon>Desulfovibrionales</taxon>
        <taxon>Desulfovibrionaceae</taxon>
        <taxon>Desulfocurvibacter</taxon>
    </lineage>
</organism>
<name>F3Z446_DESAF</name>
<feature type="transmembrane region" description="Helical" evidence="1">
    <location>
        <begin position="12"/>
        <end position="38"/>
    </location>
</feature>
<gene>
    <name evidence="2" type="ORF">Desaf_3298</name>
</gene>
<protein>
    <submittedName>
        <fullName evidence="2">ABC-type transporter, integral membrane subunit</fullName>
    </submittedName>
</protein>
<dbReference type="Proteomes" id="UP000007844">
    <property type="component" value="Chromosome"/>
</dbReference>
<feature type="transmembrane region" description="Helical" evidence="1">
    <location>
        <begin position="91"/>
        <end position="108"/>
    </location>
</feature>